<evidence type="ECO:0000259" key="1">
    <source>
        <dbReference type="Pfam" id="PF12937"/>
    </source>
</evidence>
<dbReference type="KEGG" id="vg:36841603"/>
<dbReference type="InterPro" id="IPR036047">
    <property type="entry name" value="F-box-like_dom_sf"/>
</dbReference>
<dbReference type="Gene3D" id="1.20.1280.50">
    <property type="match status" value="1"/>
</dbReference>
<dbReference type="RefSeq" id="YP_009481144.1">
    <property type="nucleotide sequence ID" value="NC_037665.1"/>
</dbReference>
<evidence type="ECO:0000313" key="2">
    <source>
        <dbReference type="EMBL" id="AVK77148.1"/>
    </source>
</evidence>
<organism evidence="2">
    <name type="scientific">Pandoravirus macleodensis</name>
    <dbReference type="NCBI Taxonomy" id="2107707"/>
    <lineage>
        <taxon>Viruses</taxon>
        <taxon>Pandoravirus</taxon>
    </lineage>
</organism>
<name>A0A2U7UF99_9VIRU</name>
<dbReference type="InterPro" id="IPR001810">
    <property type="entry name" value="F-box_dom"/>
</dbReference>
<protein>
    <submittedName>
        <fullName evidence="2">F-box domain containing protein</fullName>
    </submittedName>
</protein>
<dbReference type="EMBL" id="MG011691">
    <property type="protein sequence ID" value="AVK77148.1"/>
    <property type="molecule type" value="Genomic_DNA"/>
</dbReference>
<reference evidence="2" key="1">
    <citation type="journal article" date="2018" name="Nat. Commun.">
        <title>Diversity and evolution of the emerging Pandoraviridae family.</title>
        <authorList>
            <person name="Legendre M."/>
            <person name="Fabre E."/>
            <person name="Poirot O."/>
            <person name="Jeudy S."/>
            <person name="Lartigue A."/>
            <person name="Alempic J.M."/>
            <person name="Beucher L."/>
            <person name="Philippe N."/>
            <person name="Bertaux L."/>
            <person name="Christo-Foroux E."/>
            <person name="Labadie K."/>
            <person name="Coute Y."/>
            <person name="Abergel C."/>
            <person name="Claverie J.M."/>
        </authorList>
    </citation>
    <scope>NUCLEOTIDE SEQUENCE [LARGE SCALE GENOMIC DNA]</scope>
    <source>
        <strain evidence="2">Macleodensis</strain>
    </source>
</reference>
<accession>A0A2U7UF99</accession>
<proteinExistence type="predicted"/>
<dbReference type="Proteomes" id="UP000249758">
    <property type="component" value="Segment"/>
</dbReference>
<gene>
    <name evidence="2" type="ORF">pmac_cds_460</name>
</gene>
<sequence length="242" mass="26397">MLLSLPDEIVLAIIGMTRPTAQWLACAGATCHRFASLCRDDSLWRTIAVDTLDQAAVGALSADSHKALLRFMHTATVHIVIQDSNSFRDKQRVPQATLRLNSVATPRALSKVVCAFSMCPPHKAHVWARQRDATKSPTPYRLIAAPLVSAAWPSERPWWASAFDRSVVEGETCARLAIDAKATAHPAAFCDSRSLLHVPQCVVNETSFDLGLASPHTWYNKDRGQSPAFSLTHVVGCACNAK</sequence>
<dbReference type="GeneID" id="36841603"/>
<dbReference type="SUPFAM" id="SSF81383">
    <property type="entry name" value="F-box domain"/>
    <property type="match status" value="1"/>
</dbReference>
<dbReference type="Pfam" id="PF12937">
    <property type="entry name" value="F-box-like"/>
    <property type="match status" value="1"/>
</dbReference>
<feature type="domain" description="F-box" evidence="1">
    <location>
        <begin position="3"/>
        <end position="47"/>
    </location>
</feature>